<feature type="repeat" description="WD" evidence="3">
    <location>
        <begin position="247"/>
        <end position="288"/>
    </location>
</feature>
<dbReference type="PANTHER" id="PTHR44019">
    <property type="entry name" value="WD REPEAT-CONTAINING PROTEIN 55"/>
    <property type="match status" value="1"/>
</dbReference>
<evidence type="ECO:0000256" key="4">
    <source>
        <dbReference type="SAM" id="SignalP"/>
    </source>
</evidence>
<reference evidence="6" key="1">
    <citation type="journal article" date="2019" name="Int. J. Syst. Evol. Microbiol.">
        <title>The Global Catalogue of Microorganisms (GCM) 10K type strain sequencing project: providing services to taxonomists for standard genome sequencing and annotation.</title>
        <authorList>
            <consortium name="The Broad Institute Genomics Platform"/>
            <consortium name="The Broad Institute Genome Sequencing Center for Infectious Disease"/>
            <person name="Wu L."/>
            <person name="Ma J."/>
        </authorList>
    </citation>
    <scope>NUCLEOTIDE SEQUENCE [LARGE SCALE GENOMIC DNA]</scope>
    <source>
        <strain evidence="6">KCTC 42730</strain>
    </source>
</reference>
<evidence type="ECO:0000313" key="6">
    <source>
        <dbReference type="Proteomes" id="UP001595453"/>
    </source>
</evidence>
<keyword evidence="2" id="KW-0677">Repeat</keyword>
<dbReference type="InterPro" id="IPR011047">
    <property type="entry name" value="Quinoprotein_ADH-like_sf"/>
</dbReference>
<evidence type="ECO:0000256" key="2">
    <source>
        <dbReference type="ARBA" id="ARBA00022737"/>
    </source>
</evidence>
<feature type="repeat" description="WD" evidence="3">
    <location>
        <begin position="162"/>
        <end position="203"/>
    </location>
</feature>
<sequence length="332" mass="36704">MYQYKFLKRLFILIASFSLLSCGDHNQPGVAVSAVEHTNSGAFAAALSIDGRYSLVSSVAEGVALWDNHSNTLKYQWLQSEQQQNLVHSVAIAYDNSVAVTASDHEFAVWNMQTGHNLGYYQVSKASIRDIAVSNGGRYVLFGQSDNTVVFVDLETGKRLEFLGHSEKINSIALSPNGHFALSGGNDYSAYFWDTRSGQVIHRFNHPSRVTKVALDDSGRYAFTADSMKKASIWQLTSGELVSQLQYIARQKIFSTVRFNATGTLLATGTPNRLLSVWSVKNGERLASWQVTPREGSRPKSAVIFAVAFQDNDATLLAESSNGILERFEREK</sequence>
<dbReference type="PROSITE" id="PS50294">
    <property type="entry name" value="WD_REPEATS_REGION"/>
    <property type="match status" value="1"/>
</dbReference>
<proteinExistence type="predicted"/>
<dbReference type="InterPro" id="IPR015943">
    <property type="entry name" value="WD40/YVTN_repeat-like_dom_sf"/>
</dbReference>
<dbReference type="InterPro" id="IPR001680">
    <property type="entry name" value="WD40_rpt"/>
</dbReference>
<dbReference type="PROSITE" id="PS51257">
    <property type="entry name" value="PROKAR_LIPOPROTEIN"/>
    <property type="match status" value="1"/>
</dbReference>
<dbReference type="PROSITE" id="PS50082">
    <property type="entry name" value="WD_REPEATS_2"/>
    <property type="match status" value="2"/>
</dbReference>
<name>A0ABV7CL56_9GAMM</name>
<dbReference type="InterPro" id="IPR019775">
    <property type="entry name" value="WD40_repeat_CS"/>
</dbReference>
<dbReference type="PROSITE" id="PS00678">
    <property type="entry name" value="WD_REPEATS_1"/>
    <property type="match status" value="1"/>
</dbReference>
<dbReference type="InterPro" id="IPR050505">
    <property type="entry name" value="WDR55/POC1"/>
</dbReference>
<evidence type="ECO:0000256" key="1">
    <source>
        <dbReference type="ARBA" id="ARBA00022574"/>
    </source>
</evidence>
<dbReference type="SMART" id="SM00320">
    <property type="entry name" value="WD40"/>
    <property type="match status" value="6"/>
</dbReference>
<keyword evidence="1 3" id="KW-0853">WD repeat</keyword>
<dbReference type="RefSeq" id="WP_377124735.1">
    <property type="nucleotide sequence ID" value="NZ_JBHRSD010000021.1"/>
</dbReference>
<dbReference type="Proteomes" id="UP001595453">
    <property type="component" value="Unassembled WGS sequence"/>
</dbReference>
<organism evidence="5 6">
    <name type="scientific">Pseudoalteromonas fenneropenaei</name>
    <dbReference type="NCBI Taxonomy" id="1737459"/>
    <lineage>
        <taxon>Bacteria</taxon>
        <taxon>Pseudomonadati</taxon>
        <taxon>Pseudomonadota</taxon>
        <taxon>Gammaproteobacteria</taxon>
        <taxon>Alteromonadales</taxon>
        <taxon>Pseudoalteromonadaceae</taxon>
        <taxon>Pseudoalteromonas</taxon>
    </lineage>
</organism>
<feature type="signal peptide" evidence="4">
    <location>
        <begin position="1"/>
        <end position="21"/>
    </location>
</feature>
<keyword evidence="4" id="KW-0732">Signal</keyword>
<accession>A0ABV7CL56</accession>
<dbReference type="PANTHER" id="PTHR44019:SF8">
    <property type="entry name" value="POC1 CENTRIOLAR PROTEIN HOMOLOG"/>
    <property type="match status" value="1"/>
</dbReference>
<comment type="caution">
    <text evidence="5">The sequence shown here is derived from an EMBL/GenBank/DDBJ whole genome shotgun (WGS) entry which is preliminary data.</text>
</comment>
<keyword evidence="6" id="KW-1185">Reference proteome</keyword>
<dbReference type="Pfam" id="PF00400">
    <property type="entry name" value="WD40"/>
    <property type="match status" value="1"/>
</dbReference>
<protein>
    <submittedName>
        <fullName evidence="5">WD40 repeat domain-containing protein</fullName>
    </submittedName>
</protein>
<evidence type="ECO:0000256" key="3">
    <source>
        <dbReference type="PROSITE-ProRule" id="PRU00221"/>
    </source>
</evidence>
<feature type="chain" id="PRO_5045730350" evidence="4">
    <location>
        <begin position="22"/>
        <end position="332"/>
    </location>
</feature>
<evidence type="ECO:0000313" key="5">
    <source>
        <dbReference type="EMBL" id="MFC3033343.1"/>
    </source>
</evidence>
<dbReference type="Gene3D" id="2.130.10.10">
    <property type="entry name" value="YVTN repeat-like/Quinoprotein amine dehydrogenase"/>
    <property type="match status" value="2"/>
</dbReference>
<dbReference type="EMBL" id="JBHRSD010000021">
    <property type="protein sequence ID" value="MFC3033343.1"/>
    <property type="molecule type" value="Genomic_DNA"/>
</dbReference>
<gene>
    <name evidence="5" type="ORF">ACFOEE_12505</name>
</gene>
<dbReference type="SUPFAM" id="SSF50998">
    <property type="entry name" value="Quinoprotein alcohol dehydrogenase-like"/>
    <property type="match status" value="1"/>
</dbReference>